<protein>
    <submittedName>
        <fullName evidence="2">Uncharacterized protein</fullName>
    </submittedName>
</protein>
<evidence type="ECO:0000313" key="3">
    <source>
        <dbReference type="Proteomes" id="UP000239724"/>
    </source>
</evidence>
<dbReference type="Proteomes" id="UP000239724">
    <property type="component" value="Unassembled WGS sequence"/>
</dbReference>
<dbReference type="EMBL" id="NHRY01000250">
    <property type="protein sequence ID" value="PPQ28045.1"/>
    <property type="molecule type" value="Genomic_DNA"/>
</dbReference>
<evidence type="ECO:0000256" key="1">
    <source>
        <dbReference type="SAM" id="Phobius"/>
    </source>
</evidence>
<gene>
    <name evidence="2" type="ORF">CCS01_25600</name>
</gene>
<sequence length="308" mass="32682">MDIFGYQIPTVFGHQIPRIAIVISVAIAFYYIAVFFMRVGMAGLAGMMNVGRGVGGQASKPRQVASAGSGAGAAIAFNRSAVITAGAEWEDVEAINTALAALQDRKKATLMRQGDLQASRTAWLIAVFEQAILYRITALASGAIAMWEARNPLGATLSARSLVESGALVLAMERQLGRLAEAGKLAEIDAYVADRAFVSQPGGWIEQARTSRPVETLALINEADRVCAGVRFSYDRLSEIAGPEALGQYAVFGAIDRSGTSVEFRDAESLDTATFRLILNAARIVVPVAAALEAINTLMARTAALEKV</sequence>
<keyword evidence="1" id="KW-0472">Membrane</keyword>
<name>A0A2S6N097_RHOGL</name>
<proteinExistence type="predicted"/>
<dbReference type="OrthoDB" id="7867799at2"/>
<dbReference type="AlphaFoldDB" id="A0A2S6N097"/>
<keyword evidence="1" id="KW-0812">Transmembrane</keyword>
<keyword evidence="1" id="KW-1133">Transmembrane helix</keyword>
<reference evidence="2 3" key="1">
    <citation type="journal article" date="2018" name="Arch. Microbiol.">
        <title>New insights into the metabolic potential of the phototrophic purple bacterium Rhodopila globiformis DSM 161(T) from its draft genome sequence and evidence for a vanadium-dependent nitrogenase.</title>
        <authorList>
            <person name="Imhoff J.F."/>
            <person name="Rahn T."/>
            <person name="Kunzel S."/>
            <person name="Neulinger S.C."/>
        </authorList>
    </citation>
    <scope>NUCLEOTIDE SEQUENCE [LARGE SCALE GENOMIC DNA]</scope>
    <source>
        <strain evidence="2 3">DSM 161</strain>
    </source>
</reference>
<dbReference type="RefSeq" id="WP_104521660.1">
    <property type="nucleotide sequence ID" value="NZ_NHRY01000250.1"/>
</dbReference>
<accession>A0A2S6N097</accession>
<organism evidence="2 3">
    <name type="scientific">Rhodopila globiformis</name>
    <name type="common">Rhodopseudomonas globiformis</name>
    <dbReference type="NCBI Taxonomy" id="1071"/>
    <lineage>
        <taxon>Bacteria</taxon>
        <taxon>Pseudomonadati</taxon>
        <taxon>Pseudomonadota</taxon>
        <taxon>Alphaproteobacteria</taxon>
        <taxon>Acetobacterales</taxon>
        <taxon>Acetobacteraceae</taxon>
        <taxon>Rhodopila</taxon>
    </lineage>
</organism>
<evidence type="ECO:0000313" key="2">
    <source>
        <dbReference type="EMBL" id="PPQ28045.1"/>
    </source>
</evidence>
<feature type="transmembrane region" description="Helical" evidence="1">
    <location>
        <begin position="19"/>
        <end position="39"/>
    </location>
</feature>
<comment type="caution">
    <text evidence="2">The sequence shown here is derived from an EMBL/GenBank/DDBJ whole genome shotgun (WGS) entry which is preliminary data.</text>
</comment>
<keyword evidence="3" id="KW-1185">Reference proteome</keyword>